<protein>
    <submittedName>
        <fullName evidence="1">DNA methylase</fullName>
    </submittedName>
</protein>
<evidence type="ECO:0000313" key="1">
    <source>
        <dbReference type="EMBL" id="KJJ86225.1"/>
    </source>
</evidence>
<reference evidence="1 2" key="1">
    <citation type="journal article" date="2015" name="BMC Genomics">
        <title>Comparative genome analysis of Prevotella intermedia strain isolated from infected root canal reveals features related to pathogenicity and adaptation.</title>
        <authorList>
            <person name="Ruan Y."/>
            <person name="Shen L."/>
            <person name="Zou Y."/>
            <person name="Qi Z."/>
            <person name="Yin J."/>
            <person name="Jiang J."/>
            <person name="Guo L."/>
            <person name="He L."/>
            <person name="Chen Z."/>
            <person name="Tang Z."/>
            <person name="Qin S."/>
        </authorList>
    </citation>
    <scope>NUCLEOTIDE SEQUENCE [LARGE SCALE GENOMIC DNA]</scope>
    <source>
        <strain evidence="1 2">ZT</strain>
    </source>
</reference>
<evidence type="ECO:0000313" key="2">
    <source>
        <dbReference type="Proteomes" id="UP000032541"/>
    </source>
</evidence>
<comment type="caution">
    <text evidence="1">The sequence shown here is derived from an EMBL/GenBank/DDBJ whole genome shotgun (WGS) entry which is preliminary data.</text>
</comment>
<dbReference type="Proteomes" id="UP000032541">
    <property type="component" value="Unassembled WGS sequence"/>
</dbReference>
<organism evidence="1 2">
    <name type="scientific">Prevotella intermedia ZT</name>
    <dbReference type="NCBI Taxonomy" id="1347790"/>
    <lineage>
        <taxon>Bacteria</taxon>
        <taxon>Pseudomonadati</taxon>
        <taxon>Bacteroidota</taxon>
        <taxon>Bacteroidia</taxon>
        <taxon>Bacteroidales</taxon>
        <taxon>Prevotellaceae</taxon>
        <taxon>Prevotella</taxon>
    </lineage>
</organism>
<dbReference type="GO" id="GO:0032259">
    <property type="term" value="P:methylation"/>
    <property type="evidence" value="ECO:0007669"/>
    <property type="project" value="UniProtKB-KW"/>
</dbReference>
<keyword evidence="1" id="KW-0489">Methyltransferase</keyword>
<proteinExistence type="predicted"/>
<sequence length="178" mass="20161">MQDDKVTAHFRPRIFREEIVGQTDCRNKAGMVHQPLPYRFVRRGVHNSLRGNECQHTAFTEHIHPLDEKVIVQGHAGDLSGRFVRLAENWVEDGHISERNVAADHIEITSELGFDFLEASDAYLVFGMQSGEHLSRKDVFFKTEGRMPFGCNAVKRADELAQSRRGVEDTLGDDACLP</sequence>
<keyword evidence="1" id="KW-0808">Transferase</keyword>
<gene>
    <name evidence="1" type="ORF">M573_136007</name>
</gene>
<dbReference type="AlphaFoldDB" id="A0AAP0VGJ8"/>
<dbReference type="EMBL" id="ATMK01000036">
    <property type="protein sequence ID" value="KJJ86225.1"/>
    <property type="molecule type" value="Genomic_DNA"/>
</dbReference>
<dbReference type="GO" id="GO:0008168">
    <property type="term" value="F:methyltransferase activity"/>
    <property type="evidence" value="ECO:0007669"/>
    <property type="project" value="UniProtKB-KW"/>
</dbReference>
<accession>A0AAP0VGJ8</accession>
<name>A0AAP0VGJ8_PREIN</name>